<evidence type="ECO:0000313" key="1">
    <source>
        <dbReference type="EMBL" id="TFB02624.1"/>
    </source>
</evidence>
<organism evidence="1 2">
    <name type="scientific">Trichoderma ghanense</name>
    <dbReference type="NCBI Taxonomy" id="65468"/>
    <lineage>
        <taxon>Eukaryota</taxon>
        <taxon>Fungi</taxon>
        <taxon>Dikarya</taxon>
        <taxon>Ascomycota</taxon>
        <taxon>Pezizomycotina</taxon>
        <taxon>Sordariomycetes</taxon>
        <taxon>Hypocreomycetidae</taxon>
        <taxon>Hypocreales</taxon>
        <taxon>Hypocreaceae</taxon>
        <taxon>Trichoderma</taxon>
    </lineage>
</organism>
<comment type="caution">
    <text evidence="1">The sequence shown here is derived from an EMBL/GenBank/DDBJ whole genome shotgun (WGS) entry which is preliminary data.</text>
</comment>
<keyword evidence="2" id="KW-1185">Reference proteome</keyword>
<dbReference type="Proteomes" id="UP001642720">
    <property type="component" value="Unassembled WGS sequence"/>
</dbReference>
<evidence type="ECO:0000313" key="2">
    <source>
        <dbReference type="Proteomes" id="UP001642720"/>
    </source>
</evidence>
<reference evidence="1 2" key="1">
    <citation type="submission" date="2018-01" db="EMBL/GenBank/DDBJ databases">
        <title>Genome characterization of the sugarcane-associated fungus Trichoderma ghanense CCMA-1212 and their application in lignocelulose bioconversion.</title>
        <authorList>
            <person name="Steindorff A.S."/>
            <person name="Mendes T.D."/>
            <person name="Vilela E.S.D."/>
            <person name="Rodrigues D.S."/>
            <person name="Formighieri E.F."/>
            <person name="Melo I.S."/>
            <person name="Favaro L.C.L."/>
        </authorList>
    </citation>
    <scope>NUCLEOTIDE SEQUENCE [LARGE SCALE GENOMIC DNA]</scope>
    <source>
        <strain evidence="1 2">CCMA-1212</strain>
    </source>
</reference>
<sequence>MGHVDPKQPPSKGKPWTAISELDFVHKVDLIIPQDICDIIVQKLAERDSPAYYRVVMTLGQVLETKFLTQYIKLGNIMMLSEGKTTTGNLFTLREGILDLYLDRETYERAGLEGKPYGIKGDRGSKPRWKVSYNMREESMLHGRKRFDRLAYACKQVLNQPMTWLVCNAASSAMNADLLQSLNATERTSSPKISTDTGINQIPLRVQPAILAQGDREALEYSATEIYEWLSLVRLESPRVVAGDNIDPYLSRYAPPEADGAVAQTPVCKLSWQGFLSSTWLRSLFIDIITSCPSQSWFALSSTTFSRNILGGCNELTFLRPPERSGEFLVPHISLLGQSLVGQRLLYQLAQIRLAFCRIKVLSLSQFLDSAAELGIDLGGDILRLVHGADGNLHALGRILIEFGGGGLELLTSLCGLHGR</sequence>
<name>A0ABY2H4P4_9HYPO</name>
<proteinExistence type="predicted"/>
<dbReference type="PANTHER" id="PTHR15396">
    <property type="entry name" value="RIBONUCLEASE P PROTEIN SUBUNIT P40"/>
    <property type="match status" value="1"/>
</dbReference>
<dbReference type="GeneID" id="300577131"/>
<dbReference type="EMBL" id="PPTA01000006">
    <property type="protein sequence ID" value="TFB02624.1"/>
    <property type="molecule type" value="Genomic_DNA"/>
</dbReference>
<dbReference type="PANTHER" id="PTHR15396:SF1">
    <property type="entry name" value="RIBONUCLEASE P PROTEIN SUBUNIT P40"/>
    <property type="match status" value="1"/>
</dbReference>
<gene>
    <name evidence="1" type="ORF">CCMA1212_005421</name>
</gene>
<accession>A0ABY2H4P4</accession>
<dbReference type="InterPro" id="IPR013893">
    <property type="entry name" value="RNase_P_Rpp40"/>
</dbReference>
<dbReference type="Pfam" id="PF08584">
    <property type="entry name" value="Ribonuc_P_40"/>
    <property type="match status" value="1"/>
</dbReference>
<dbReference type="RefSeq" id="XP_073558825.1">
    <property type="nucleotide sequence ID" value="XM_073702681.1"/>
</dbReference>
<protein>
    <submittedName>
        <fullName evidence="1">Uncharacterized protein</fullName>
    </submittedName>
</protein>